<accession>A0A4C1TW70</accession>
<sequence>MYASRVSWKVIWNMYASRVSHLAEGNLIIRYRSCVSIDDTCARALLCALSNLLQLAYGRLRDEKKGAAPRVRITDD</sequence>
<dbReference type="AlphaFoldDB" id="A0A4C1TW70"/>
<organism evidence="1 2">
    <name type="scientific">Eumeta variegata</name>
    <name type="common">Bagworm moth</name>
    <name type="synonym">Eumeta japonica</name>
    <dbReference type="NCBI Taxonomy" id="151549"/>
    <lineage>
        <taxon>Eukaryota</taxon>
        <taxon>Metazoa</taxon>
        <taxon>Ecdysozoa</taxon>
        <taxon>Arthropoda</taxon>
        <taxon>Hexapoda</taxon>
        <taxon>Insecta</taxon>
        <taxon>Pterygota</taxon>
        <taxon>Neoptera</taxon>
        <taxon>Endopterygota</taxon>
        <taxon>Lepidoptera</taxon>
        <taxon>Glossata</taxon>
        <taxon>Ditrysia</taxon>
        <taxon>Tineoidea</taxon>
        <taxon>Psychidae</taxon>
        <taxon>Oiketicinae</taxon>
        <taxon>Eumeta</taxon>
    </lineage>
</organism>
<dbReference type="Proteomes" id="UP000299102">
    <property type="component" value="Unassembled WGS sequence"/>
</dbReference>
<reference evidence="1 2" key="1">
    <citation type="journal article" date="2019" name="Commun. Biol.">
        <title>The bagworm genome reveals a unique fibroin gene that provides high tensile strength.</title>
        <authorList>
            <person name="Kono N."/>
            <person name="Nakamura H."/>
            <person name="Ohtoshi R."/>
            <person name="Tomita M."/>
            <person name="Numata K."/>
            <person name="Arakawa K."/>
        </authorList>
    </citation>
    <scope>NUCLEOTIDE SEQUENCE [LARGE SCALE GENOMIC DNA]</scope>
</reference>
<protein>
    <submittedName>
        <fullName evidence="1">Uncharacterized protein</fullName>
    </submittedName>
</protein>
<comment type="caution">
    <text evidence="1">The sequence shown here is derived from an EMBL/GenBank/DDBJ whole genome shotgun (WGS) entry which is preliminary data.</text>
</comment>
<dbReference type="EMBL" id="BGZK01000095">
    <property type="protein sequence ID" value="GBP18303.1"/>
    <property type="molecule type" value="Genomic_DNA"/>
</dbReference>
<gene>
    <name evidence="1" type="ORF">EVAR_9147_1</name>
</gene>
<evidence type="ECO:0000313" key="2">
    <source>
        <dbReference type="Proteomes" id="UP000299102"/>
    </source>
</evidence>
<proteinExistence type="predicted"/>
<keyword evidence="2" id="KW-1185">Reference proteome</keyword>
<evidence type="ECO:0000313" key="1">
    <source>
        <dbReference type="EMBL" id="GBP18303.1"/>
    </source>
</evidence>
<name>A0A4C1TW70_EUMVA</name>